<evidence type="ECO:0000313" key="1">
    <source>
        <dbReference type="EMBL" id="MFC5381238.1"/>
    </source>
</evidence>
<comment type="caution">
    <text evidence="1">The sequence shown here is derived from an EMBL/GenBank/DDBJ whole genome shotgun (WGS) entry which is preliminary data.</text>
</comment>
<dbReference type="RefSeq" id="WP_340270692.1">
    <property type="nucleotide sequence ID" value="NZ_JBBEOG010000007.1"/>
</dbReference>
<evidence type="ECO:0008006" key="3">
    <source>
        <dbReference type="Google" id="ProtNLM"/>
    </source>
</evidence>
<proteinExistence type="predicted"/>
<reference evidence="2" key="1">
    <citation type="journal article" date="2019" name="Int. J. Syst. Evol. Microbiol.">
        <title>The Global Catalogue of Microorganisms (GCM) 10K type strain sequencing project: providing services to taxonomists for standard genome sequencing and annotation.</title>
        <authorList>
            <consortium name="The Broad Institute Genomics Platform"/>
            <consortium name="The Broad Institute Genome Sequencing Center for Infectious Disease"/>
            <person name="Wu L."/>
            <person name="Ma J."/>
        </authorList>
    </citation>
    <scope>NUCLEOTIDE SEQUENCE [LARGE SCALE GENOMIC DNA]</scope>
    <source>
        <strain evidence="2">CCUG 43114</strain>
    </source>
</reference>
<organism evidence="1 2">
    <name type="scientific">Aquipuribacter nitratireducens</name>
    <dbReference type="NCBI Taxonomy" id="650104"/>
    <lineage>
        <taxon>Bacteria</taxon>
        <taxon>Bacillati</taxon>
        <taxon>Actinomycetota</taxon>
        <taxon>Actinomycetes</taxon>
        <taxon>Micrococcales</taxon>
        <taxon>Intrasporangiaceae</taxon>
        <taxon>Aquipuribacter</taxon>
    </lineage>
</organism>
<dbReference type="Proteomes" id="UP001596122">
    <property type="component" value="Unassembled WGS sequence"/>
</dbReference>
<protein>
    <recommendedName>
        <fullName evidence="3">Lipoprotein</fullName>
    </recommendedName>
</protein>
<name>A0ABW0GMQ0_9MICO</name>
<dbReference type="EMBL" id="JBHSLD010000009">
    <property type="protein sequence ID" value="MFC5381238.1"/>
    <property type="molecule type" value="Genomic_DNA"/>
</dbReference>
<sequence length="148" mass="15980">MAWAGGTVEDVCAFDNFADVEVRLRTTGAPPEPGSSEDYGVDERLPLTLYDGGGLTVFEFLDQECPGVLGDADRVEPLATGKGMLHERLSVRWVEGADGPIRLSESRNSATGTVVTPDGERLVVRGASYVTEEPEQVIREVSVEVLNR</sequence>
<accession>A0ABW0GMQ0</accession>
<keyword evidence="2" id="KW-1185">Reference proteome</keyword>
<gene>
    <name evidence="1" type="ORF">ACFPJ6_10580</name>
</gene>
<evidence type="ECO:0000313" key="2">
    <source>
        <dbReference type="Proteomes" id="UP001596122"/>
    </source>
</evidence>